<accession>A0A7I8HZ25</accession>
<proteinExistence type="predicted"/>
<dbReference type="RefSeq" id="WP_077097927.1">
    <property type="nucleotide sequence ID" value="NZ_AP024136.1"/>
</dbReference>
<organism evidence="1 2">
    <name type="scientific">Aeromonas caviae</name>
    <name type="common">Aeromonas punctata</name>
    <dbReference type="NCBI Taxonomy" id="648"/>
    <lineage>
        <taxon>Bacteria</taxon>
        <taxon>Pseudomonadati</taxon>
        <taxon>Pseudomonadota</taxon>
        <taxon>Gammaproteobacteria</taxon>
        <taxon>Aeromonadales</taxon>
        <taxon>Aeromonadaceae</taxon>
        <taxon>Aeromonas</taxon>
    </lineage>
</organism>
<dbReference type="AlphaFoldDB" id="A0A7I8HZ25"/>
<protein>
    <submittedName>
        <fullName evidence="1">Uncharacterized protein</fullName>
    </submittedName>
</protein>
<gene>
    <name evidence="1" type="ORF">KAM351_34810</name>
</gene>
<dbReference type="Pfam" id="PF13490">
    <property type="entry name" value="zf-HC2"/>
    <property type="match status" value="1"/>
</dbReference>
<name>A0A7I8HZ25_AERCA</name>
<evidence type="ECO:0000313" key="2">
    <source>
        <dbReference type="Proteomes" id="UP000886934"/>
    </source>
</evidence>
<dbReference type="EMBL" id="BPNN01000064">
    <property type="protein sequence ID" value="GJA64870.1"/>
    <property type="molecule type" value="Genomic_DNA"/>
</dbReference>
<dbReference type="InterPro" id="IPR027383">
    <property type="entry name" value="Znf_put"/>
</dbReference>
<comment type="caution">
    <text evidence="1">The sequence shown here is derived from an EMBL/GenBank/DDBJ whole genome shotgun (WGS) entry which is preliminary data.</text>
</comment>
<evidence type="ECO:0000313" key="1">
    <source>
        <dbReference type="EMBL" id="GJA64870.1"/>
    </source>
</evidence>
<reference evidence="1" key="1">
    <citation type="submission" date="2021-07" db="EMBL/GenBank/DDBJ databases">
        <title>Draft genome sequence of carbapenem-resistant Aeromonas spp. in Japan.</title>
        <authorList>
            <person name="Maehana S."/>
            <person name="Suzuki M."/>
            <person name="Kitasato H."/>
        </authorList>
    </citation>
    <scope>NUCLEOTIDE SEQUENCE</scope>
    <source>
        <strain evidence="1">KAM351</strain>
    </source>
</reference>
<sequence>MNCLQATRLLSEAMDRPLTWQEQARLKVHLGMCRGCRQFSQQMPVLRRISRIYAQGEGGDADPGEFKD</sequence>
<dbReference type="Proteomes" id="UP000886934">
    <property type="component" value="Unassembled WGS sequence"/>
</dbReference>